<reference evidence="4 5" key="1">
    <citation type="submission" date="2016-03" db="EMBL/GenBank/DDBJ databases">
        <title>Draft genome sequence of Paenibacillus antarcticus CECT 5836.</title>
        <authorList>
            <person name="Shin S.-K."/>
            <person name="Yi H."/>
        </authorList>
    </citation>
    <scope>NUCLEOTIDE SEQUENCE [LARGE SCALE GENOMIC DNA]</scope>
    <source>
        <strain evidence="4 5">CECT 5836</strain>
    </source>
</reference>
<dbReference type="InterPro" id="IPR000215">
    <property type="entry name" value="Serpin_fam"/>
</dbReference>
<proteinExistence type="inferred from homology"/>
<evidence type="ECO:0000313" key="4">
    <source>
        <dbReference type="EMBL" id="OAB45773.1"/>
    </source>
</evidence>
<dbReference type="CDD" id="cd19588">
    <property type="entry name" value="serpin_miropin-like"/>
    <property type="match status" value="1"/>
</dbReference>
<dbReference type="InterPro" id="IPR023795">
    <property type="entry name" value="Serpin_CS"/>
</dbReference>
<dbReference type="PANTHER" id="PTHR11461">
    <property type="entry name" value="SERINE PROTEASE INHIBITOR, SERPIN"/>
    <property type="match status" value="1"/>
</dbReference>
<comment type="caution">
    <text evidence="4">The sequence shown here is derived from an EMBL/GenBank/DDBJ whole genome shotgun (WGS) entry which is preliminary data.</text>
</comment>
<feature type="signal peptide" evidence="2">
    <location>
        <begin position="1"/>
        <end position="24"/>
    </location>
</feature>
<protein>
    <recommendedName>
        <fullName evidence="3">Serpin domain-containing protein</fullName>
    </recommendedName>
</protein>
<dbReference type="SMART" id="SM00093">
    <property type="entry name" value="SERPIN"/>
    <property type="match status" value="1"/>
</dbReference>
<comment type="similarity">
    <text evidence="1">Belongs to the serpin family.</text>
</comment>
<dbReference type="GO" id="GO:0005615">
    <property type="term" value="C:extracellular space"/>
    <property type="evidence" value="ECO:0007669"/>
    <property type="project" value="InterPro"/>
</dbReference>
<keyword evidence="5" id="KW-1185">Reference proteome</keyword>
<evidence type="ECO:0000256" key="2">
    <source>
        <dbReference type="SAM" id="SignalP"/>
    </source>
</evidence>
<evidence type="ECO:0000259" key="3">
    <source>
        <dbReference type="SMART" id="SM00093"/>
    </source>
</evidence>
<dbReference type="AlphaFoldDB" id="A0A168NGF1"/>
<evidence type="ECO:0000256" key="1">
    <source>
        <dbReference type="RuleBase" id="RU000411"/>
    </source>
</evidence>
<dbReference type="InterPro" id="IPR042178">
    <property type="entry name" value="Serpin_sf_1"/>
</dbReference>
<organism evidence="4 5">
    <name type="scientific">Paenibacillus antarcticus</name>
    <dbReference type="NCBI Taxonomy" id="253703"/>
    <lineage>
        <taxon>Bacteria</taxon>
        <taxon>Bacillati</taxon>
        <taxon>Bacillota</taxon>
        <taxon>Bacilli</taxon>
        <taxon>Bacillales</taxon>
        <taxon>Paenibacillaceae</taxon>
        <taxon>Paenibacillus</taxon>
    </lineage>
</organism>
<dbReference type="PANTHER" id="PTHR11461:SF211">
    <property type="entry name" value="GH10112P-RELATED"/>
    <property type="match status" value="1"/>
</dbReference>
<dbReference type="RefSeq" id="WP_084403030.1">
    <property type="nucleotide sequence ID" value="NZ_CP043611.1"/>
</dbReference>
<dbReference type="PROSITE" id="PS51257">
    <property type="entry name" value="PROKAR_LIPOPROTEIN"/>
    <property type="match status" value="1"/>
</dbReference>
<dbReference type="Proteomes" id="UP000077355">
    <property type="component" value="Unassembled WGS sequence"/>
</dbReference>
<dbReference type="GO" id="GO:0004867">
    <property type="term" value="F:serine-type endopeptidase inhibitor activity"/>
    <property type="evidence" value="ECO:0007669"/>
    <property type="project" value="InterPro"/>
</dbReference>
<accession>A0A168NGF1</accession>
<feature type="chain" id="PRO_5007899342" description="Serpin domain-containing protein" evidence="2">
    <location>
        <begin position="25"/>
        <end position="425"/>
    </location>
</feature>
<dbReference type="InterPro" id="IPR036186">
    <property type="entry name" value="Serpin_sf"/>
</dbReference>
<dbReference type="SUPFAM" id="SSF56574">
    <property type="entry name" value="Serpins"/>
    <property type="match status" value="1"/>
</dbReference>
<dbReference type="PROSITE" id="PS00284">
    <property type="entry name" value="SERPIN"/>
    <property type="match status" value="1"/>
</dbReference>
<dbReference type="Gene3D" id="3.30.497.10">
    <property type="entry name" value="Antithrombin, subunit I, domain 2"/>
    <property type="match status" value="1"/>
</dbReference>
<dbReference type="InterPro" id="IPR042185">
    <property type="entry name" value="Serpin_sf_2"/>
</dbReference>
<evidence type="ECO:0000313" key="5">
    <source>
        <dbReference type="Proteomes" id="UP000077355"/>
    </source>
</evidence>
<dbReference type="InterPro" id="IPR023796">
    <property type="entry name" value="Serpin_dom"/>
</dbReference>
<dbReference type="Gene3D" id="2.30.39.10">
    <property type="entry name" value="Alpha-1-antitrypsin, domain 1"/>
    <property type="match status" value="1"/>
</dbReference>
<dbReference type="Pfam" id="PF00079">
    <property type="entry name" value="Serpin"/>
    <property type="match status" value="1"/>
</dbReference>
<feature type="domain" description="Serpin" evidence="3">
    <location>
        <begin position="56"/>
        <end position="414"/>
    </location>
</feature>
<keyword evidence="2" id="KW-0732">Signal</keyword>
<name>A0A168NGF1_9BACL</name>
<dbReference type="EMBL" id="LVJI01000016">
    <property type="protein sequence ID" value="OAB45773.1"/>
    <property type="molecule type" value="Genomic_DNA"/>
</dbReference>
<dbReference type="OrthoDB" id="9764871at2"/>
<gene>
    <name evidence="4" type="ORF">PBAT_12775</name>
</gene>
<sequence>MILKTRVITGLLLLALLSACSGVAKNTIVSISYEDRQVAAQLIDKQVIQSENTLGIQLLKELLKSDKTENIIISPYSISSALAMAYNGASSDTAIQMAKALGWSNTTLENLNQANEQQRKLLEHSDEGIELSIANSIWYQEGPKIRPSFLNTGENSYKAEINAEDNLSSSRTMNKINDWVKKKTQNKIDSILSEPLSTDTLSVLINAIYFKGTWKHPFSEDLTEQHPFTLGDGSIQNVQMMQQTHEFPYAESEDWQAIRLPYGDGRMSMLIILPHKQTTIDILTQQLVKDPSPWQKTFDSKNVHINLPRFTAKYENKLKKALQALGMTYAFDPNKADFSQMSTITPLYIDQVLHKTFLEVNEKGTEAAAVTGVLTPTSGAPAPPVDMNVDRPFFFAIEDTQSKAWLFLGTITNHKKSHIIVISGI</sequence>